<organism evidence="1 2">
    <name type="scientific">Trichonephila clavata</name>
    <name type="common">Joro spider</name>
    <name type="synonym">Nephila clavata</name>
    <dbReference type="NCBI Taxonomy" id="2740835"/>
    <lineage>
        <taxon>Eukaryota</taxon>
        <taxon>Metazoa</taxon>
        <taxon>Ecdysozoa</taxon>
        <taxon>Arthropoda</taxon>
        <taxon>Chelicerata</taxon>
        <taxon>Arachnida</taxon>
        <taxon>Araneae</taxon>
        <taxon>Araneomorphae</taxon>
        <taxon>Entelegynae</taxon>
        <taxon>Araneoidea</taxon>
        <taxon>Nephilidae</taxon>
        <taxon>Trichonephila</taxon>
    </lineage>
</organism>
<comment type="caution">
    <text evidence="1">The sequence shown here is derived from an EMBL/GenBank/DDBJ whole genome shotgun (WGS) entry which is preliminary data.</text>
</comment>
<sequence length="95" mass="10862">MIHIIMFLAVLHCPSLERKKKASLGTYGKQGLCGSADNFVTEIPWYDIREHLHIISIMAMKGYKKVKNDTSTYTYTIIFPETFLFALDSRKISAC</sequence>
<name>A0A8X6KA24_TRICU</name>
<protein>
    <submittedName>
        <fullName evidence="1">Uncharacterized protein</fullName>
    </submittedName>
</protein>
<proteinExistence type="predicted"/>
<dbReference type="AlphaFoldDB" id="A0A8X6KA24"/>
<evidence type="ECO:0000313" key="1">
    <source>
        <dbReference type="EMBL" id="GFQ66706.1"/>
    </source>
</evidence>
<reference evidence="1" key="1">
    <citation type="submission" date="2020-07" db="EMBL/GenBank/DDBJ databases">
        <title>Multicomponent nature underlies the extraordinary mechanical properties of spider dragline silk.</title>
        <authorList>
            <person name="Kono N."/>
            <person name="Nakamura H."/>
            <person name="Mori M."/>
            <person name="Yoshida Y."/>
            <person name="Ohtoshi R."/>
            <person name="Malay A.D."/>
            <person name="Moran D.A.P."/>
            <person name="Tomita M."/>
            <person name="Numata K."/>
            <person name="Arakawa K."/>
        </authorList>
    </citation>
    <scope>NUCLEOTIDE SEQUENCE</scope>
</reference>
<dbReference type="Proteomes" id="UP000887116">
    <property type="component" value="Unassembled WGS sequence"/>
</dbReference>
<gene>
    <name evidence="1" type="ORF">TNCT_730921</name>
</gene>
<dbReference type="EMBL" id="BMAO01010364">
    <property type="protein sequence ID" value="GFQ66706.1"/>
    <property type="molecule type" value="Genomic_DNA"/>
</dbReference>
<keyword evidence="2" id="KW-1185">Reference proteome</keyword>
<accession>A0A8X6KA24</accession>
<evidence type="ECO:0000313" key="2">
    <source>
        <dbReference type="Proteomes" id="UP000887116"/>
    </source>
</evidence>